<dbReference type="NCBIfam" id="TIGR01168">
    <property type="entry name" value="YSIRK_signal"/>
    <property type="match status" value="1"/>
</dbReference>
<dbReference type="RefSeq" id="WP_018373897.1">
    <property type="nucleotide sequence ID" value="NZ_LT906439.1"/>
</dbReference>
<dbReference type="Pfam" id="PF05345">
    <property type="entry name" value="He_PIG"/>
    <property type="match status" value="2"/>
</dbReference>
<dbReference type="Gene3D" id="3.10.20.890">
    <property type="match status" value="3"/>
</dbReference>
<dbReference type="PROSITE" id="PS50847">
    <property type="entry name" value="GRAM_POS_ANCHORING"/>
    <property type="match status" value="1"/>
</dbReference>
<keyword evidence="1" id="KW-0134">Cell wall</keyword>
<sequence length="1523" mass="162845">MFNNSRQKNHDVSQTRQRFSIKKFKFGAASVLVGLSFLGMSGYTVLAEESSPAVESTTEAEKTPSPSDEATVASEVSNIEGENTAEPQPTESVIKPEVSAEDSLEKSTDNVSNSDESSVEKNVSSSPAIATRSLDSTVANGGSIDDNKISEVSEELQKKAQQGAIYSPGDSSAKQTYSGKAWIDNGGSIDGQAPDDTPLAGVNVYLQWVDGKGYVSKVYYTTTQADGTFAFDLSKPEVDSNGEMHHFQLAGDTKFAVRTWIENPDSNKYDIIQAGDKIYGFHTRLNRKNESWDFTAGVNRIINSQVILQEKKLSQDWLTKPDAEVQIPDTADGTWHDRGIYGRVSGTVWFDNGDGPGTLANQWIKDGNDVPANGVKVAASYLNDEVTRMLDQWKKGHPGYTSEDFKAEQERVFKEYQAQHGVGSHIAETVITTVDKNGNYTIPFRGLYGVSAYKANSGAKISYTVTDEEFGTVVRDEDVDNSKLLKWNGTIGQKHRHINEDYLYVSPVLSSYNIWSPAFPKTLFGNPNNVFTNVVAGSGTNITSLNFAILAPQPMLDVIDYDTTNKVAVSGNVTNSTVGGLLPTREYQVQWFRDGVAIGDPQVIQSSVEGTATPEKFTVPGDITKTTNFTLALFEQGQDTKTLDNALALDSFIAVFIEYKPVDGVVAKDSEPAKPVFKDKDGNDTAPLEGTTFATVTGQVPDSVKNAYPEGAISVDPSMVTIDPETGSVVVKGDALTKKGTYVVPVEVTYPGGSKAHTFATVNVKDDATTTYTATGGKLEKPFGQSPSTDEITSTVTTDYPKDVKDQPTLKVEEGAVIPDGNTKGEFKVPVVVTYPDGTTDKVDVSVTIKESEAEKNDPSYKDTMVVPGKPAESTPSYGEGKTAPNGTEYKVDEDFKVPDGYKVDLDKSTGKVTVTAPEKPDGTTAEEIEVPVIVTYPDKSEDKVTAKFQLDTDGNGTPDVKDTDDDGDGIPDTDDKNPKTATKTGVAVDNATVTEGQPITPIPVTVTSDDKNAKVEVTDLPAGLAYNQEKGEVTGTPDKLADWEATEEARDFTTTVKVTDASGVVEKPFTITVQRDTDGDGTPDVKDTDDDGDGIPDDTEKTDGTNSKDPNSAASVITPIDDQTGTVGEAITPILVKVDKVPTDGSVEVTGLPDGVTYDKAKGQITGTPTKEGETTVTVAVLGKDGKPVMGADGQPVTEEFKFIVKEQLTEADKNEPIAKEQQVNLGDTPKAEDSIANLPQLPKGTEVAFETPIDTTTAGDKPGKVVVTYPDGSTDTVDVTVKVVDPRTDAAKHEPIAKDQQVNLGDTPKAEDSIANLPELPAGTKVAFETPIDTTTAGDKPGKVVVTYPDGSTDTVDVTVKVVDPRTDAAKHEPIAKEQQVNLGDTPKAEDSIANLPELPAGTKVAFETPIDTTTAGDKPGKVVVTYPDGSTDTVDVTVKVVDPRTDAAKHEPIAKDQQVKPLASVVNSKDTDNKDQNADNKDKENKLPATGEKESPFFNMAALAIIASVGLLSIPKKEED</sequence>
<keyword evidence="9" id="KW-1185">Reference proteome</keyword>
<dbReference type="InterPro" id="IPR019931">
    <property type="entry name" value="LPXTG_anchor"/>
</dbReference>
<dbReference type="InterPro" id="IPR028974">
    <property type="entry name" value="TSP_type-3_rpt"/>
</dbReference>
<accession>A0A239SMH4</accession>
<keyword evidence="2" id="KW-0964">Secreted</keyword>
<feature type="compositionally biased region" description="Polar residues" evidence="6">
    <location>
        <begin position="109"/>
        <end position="140"/>
    </location>
</feature>
<feature type="compositionally biased region" description="Basic and acidic residues" evidence="6">
    <location>
        <begin position="852"/>
        <end position="861"/>
    </location>
</feature>
<dbReference type="InterPro" id="IPR044055">
    <property type="entry name" value="RibLong"/>
</dbReference>
<dbReference type="InterPro" id="IPR012706">
    <property type="entry name" value="Rib_alpha_Esp_rpt"/>
</dbReference>
<dbReference type="OrthoDB" id="2204578at2"/>
<evidence type="ECO:0000256" key="5">
    <source>
        <dbReference type="ARBA" id="ARBA00023088"/>
    </source>
</evidence>
<evidence type="ECO:0000256" key="2">
    <source>
        <dbReference type="ARBA" id="ARBA00022525"/>
    </source>
</evidence>
<dbReference type="NCBIfam" id="TIGR02331">
    <property type="entry name" value="rib_alpha"/>
    <property type="match status" value="3"/>
</dbReference>
<dbReference type="Pfam" id="PF18957">
    <property type="entry name" value="RibLong"/>
    <property type="match status" value="2"/>
</dbReference>
<dbReference type="InterPro" id="IPR005877">
    <property type="entry name" value="YSIRK_signal_dom"/>
</dbReference>
<dbReference type="EMBL" id="LT906439">
    <property type="protein sequence ID" value="SNU86635.1"/>
    <property type="molecule type" value="Genomic_DNA"/>
</dbReference>
<dbReference type="Gene3D" id="2.60.40.10">
    <property type="entry name" value="Immunoglobulins"/>
    <property type="match status" value="2"/>
</dbReference>
<feature type="compositionally biased region" description="Basic and acidic residues" evidence="6">
    <location>
        <begin position="1472"/>
        <end position="1497"/>
    </location>
</feature>
<organism evidence="8 9">
    <name type="scientific">Streptococcus merionis</name>
    <dbReference type="NCBI Taxonomy" id="400065"/>
    <lineage>
        <taxon>Bacteria</taxon>
        <taxon>Bacillati</taxon>
        <taxon>Bacillota</taxon>
        <taxon>Bacilli</taxon>
        <taxon>Lactobacillales</taxon>
        <taxon>Streptococcaceae</taxon>
        <taxon>Streptococcus</taxon>
    </lineage>
</organism>
<evidence type="ECO:0000256" key="3">
    <source>
        <dbReference type="ARBA" id="ARBA00022729"/>
    </source>
</evidence>
<feature type="region of interest" description="Disordered" evidence="6">
    <location>
        <begin position="852"/>
        <end position="892"/>
    </location>
</feature>
<evidence type="ECO:0000256" key="6">
    <source>
        <dbReference type="SAM" id="MobiDB-lite"/>
    </source>
</evidence>
<evidence type="ECO:0000313" key="9">
    <source>
        <dbReference type="Proteomes" id="UP000215185"/>
    </source>
</evidence>
<dbReference type="InterPro" id="IPR059115">
    <property type="entry name" value="Rib"/>
</dbReference>
<feature type="region of interest" description="Disordered" evidence="6">
    <location>
        <begin position="949"/>
        <end position="985"/>
    </location>
</feature>
<feature type="region of interest" description="Disordered" evidence="6">
    <location>
        <begin position="1413"/>
        <end position="1432"/>
    </location>
</feature>
<feature type="compositionally biased region" description="Basic and acidic residues" evidence="6">
    <location>
        <begin position="1450"/>
        <end position="1461"/>
    </location>
</feature>
<dbReference type="SUPFAM" id="SSF49313">
    <property type="entry name" value="Cadherin-like"/>
    <property type="match status" value="2"/>
</dbReference>
<feature type="region of interest" description="Disordered" evidence="6">
    <location>
        <begin position="776"/>
        <end position="802"/>
    </location>
</feature>
<dbReference type="STRING" id="1123308.GCA_000380085_01347"/>
<feature type="region of interest" description="Disordered" evidence="6">
    <location>
        <begin position="1072"/>
        <end position="1122"/>
    </location>
</feature>
<gene>
    <name evidence="8" type="primary">bca</name>
    <name evidence="8" type="ORF">SAMEA4412692_00314</name>
</gene>
<dbReference type="GO" id="GO:0005509">
    <property type="term" value="F:calcium ion binding"/>
    <property type="evidence" value="ECO:0007669"/>
    <property type="project" value="InterPro"/>
</dbReference>
<feature type="region of interest" description="Disordered" evidence="6">
    <location>
        <begin position="1450"/>
        <end position="1497"/>
    </location>
</feature>
<dbReference type="Pfam" id="PF04650">
    <property type="entry name" value="YSIRK_signal"/>
    <property type="match status" value="1"/>
</dbReference>
<reference evidence="8 9" key="1">
    <citation type="submission" date="2017-06" db="EMBL/GenBank/DDBJ databases">
        <authorList>
            <consortium name="Pathogen Informatics"/>
        </authorList>
    </citation>
    <scope>NUCLEOTIDE SEQUENCE [LARGE SCALE GENOMIC DNA]</scope>
    <source>
        <strain evidence="8 9">NCTC13788</strain>
    </source>
</reference>
<name>A0A239SMH4_9STRE</name>
<dbReference type="SUPFAM" id="SSF103647">
    <property type="entry name" value="TSP type-3 repeat"/>
    <property type="match status" value="2"/>
</dbReference>
<dbReference type="NCBIfam" id="NF038186">
    <property type="entry name" value="YPDG_rpt"/>
    <property type="match status" value="1"/>
</dbReference>
<feature type="domain" description="Gram-positive cocci surface proteins LPxTG" evidence="7">
    <location>
        <begin position="1490"/>
        <end position="1523"/>
    </location>
</feature>
<feature type="compositionally biased region" description="Basic and acidic residues" evidence="6">
    <location>
        <begin position="1076"/>
        <end position="1087"/>
    </location>
</feature>
<dbReference type="InterPro" id="IPR015919">
    <property type="entry name" value="Cadherin-like_sf"/>
</dbReference>
<evidence type="ECO:0000256" key="1">
    <source>
        <dbReference type="ARBA" id="ARBA00022512"/>
    </source>
</evidence>
<keyword evidence="5" id="KW-0572">Peptidoglycan-anchor</keyword>
<feature type="region of interest" description="Disordered" evidence="6">
    <location>
        <begin position="1227"/>
        <end position="1248"/>
    </location>
</feature>
<dbReference type="GO" id="GO:0016020">
    <property type="term" value="C:membrane"/>
    <property type="evidence" value="ECO:0007669"/>
    <property type="project" value="InterPro"/>
</dbReference>
<dbReference type="NCBIfam" id="TIGR01167">
    <property type="entry name" value="LPXTG_anchor"/>
    <property type="match status" value="1"/>
</dbReference>
<dbReference type="eggNOG" id="COG3064">
    <property type="taxonomic scope" value="Bacteria"/>
</dbReference>
<dbReference type="Pfam" id="PF00746">
    <property type="entry name" value="Gram_pos_anchor"/>
    <property type="match status" value="1"/>
</dbReference>
<proteinExistence type="predicted"/>
<dbReference type="KEGG" id="smen:SAMEA4412692_0314"/>
<dbReference type="Pfam" id="PF08428">
    <property type="entry name" value="Rib"/>
    <property type="match status" value="4"/>
</dbReference>
<dbReference type="Proteomes" id="UP000215185">
    <property type="component" value="Chromosome 1"/>
</dbReference>
<keyword evidence="3" id="KW-0732">Signal</keyword>
<feature type="compositionally biased region" description="Acidic residues" evidence="6">
    <location>
        <begin position="963"/>
        <end position="973"/>
    </location>
</feature>
<feature type="compositionally biased region" description="Polar residues" evidence="6">
    <location>
        <begin position="785"/>
        <end position="798"/>
    </location>
</feature>
<feature type="compositionally biased region" description="Polar residues" evidence="6">
    <location>
        <begin position="64"/>
        <end position="91"/>
    </location>
</feature>
<keyword evidence="4" id="KW-0677">Repeat</keyword>
<feature type="compositionally biased region" description="Acidic residues" evidence="6">
    <location>
        <begin position="1088"/>
        <end position="1098"/>
    </location>
</feature>
<dbReference type="InterPro" id="IPR019950">
    <property type="entry name" value="M_anchor"/>
</dbReference>
<evidence type="ECO:0000259" key="7">
    <source>
        <dbReference type="PROSITE" id="PS50847"/>
    </source>
</evidence>
<protein>
    <submittedName>
        <fullName evidence="8">Surface protein Rib</fullName>
    </submittedName>
</protein>
<evidence type="ECO:0000313" key="8">
    <source>
        <dbReference type="EMBL" id="SNU86635.1"/>
    </source>
</evidence>
<feature type="region of interest" description="Disordered" evidence="6">
    <location>
        <begin position="52"/>
        <end position="146"/>
    </location>
</feature>
<dbReference type="InterPro" id="IPR013783">
    <property type="entry name" value="Ig-like_fold"/>
</dbReference>
<feature type="compositionally biased region" description="Polar residues" evidence="6">
    <location>
        <begin position="1105"/>
        <end position="1122"/>
    </location>
</feature>
<evidence type="ECO:0000256" key="4">
    <source>
        <dbReference type="ARBA" id="ARBA00022737"/>
    </source>
</evidence>
<dbReference type="PRINTS" id="PR00015">
    <property type="entry name" value="GPOSANCHOR"/>
</dbReference>